<accession>A0A099SZS4</accession>
<dbReference type="EMBL" id="JRHO01000014">
    <property type="protein sequence ID" value="KGK98397.1"/>
    <property type="molecule type" value="Genomic_DNA"/>
</dbReference>
<dbReference type="InterPro" id="IPR050194">
    <property type="entry name" value="Glycosyltransferase_grp1"/>
</dbReference>
<dbReference type="OrthoDB" id="109596at2157"/>
<dbReference type="SUPFAM" id="SSF53756">
    <property type="entry name" value="UDP-Glycosyltransferase/glycogen phosphorylase"/>
    <property type="match status" value="1"/>
</dbReference>
<dbReference type="CDD" id="cd03801">
    <property type="entry name" value="GT4_PimA-like"/>
    <property type="match status" value="1"/>
</dbReference>
<dbReference type="Pfam" id="PF13439">
    <property type="entry name" value="Glyco_transf_4"/>
    <property type="match status" value="1"/>
</dbReference>
<protein>
    <recommendedName>
        <fullName evidence="5">Glycosyl transferase family 1 domain-containing protein</fullName>
    </recommendedName>
</protein>
<dbReference type="AlphaFoldDB" id="A0A099SZS4"/>
<dbReference type="GO" id="GO:0016757">
    <property type="term" value="F:glycosyltransferase activity"/>
    <property type="evidence" value="ECO:0007669"/>
    <property type="project" value="InterPro"/>
</dbReference>
<dbReference type="RefSeq" id="WP_048195835.1">
    <property type="nucleotide sequence ID" value="NZ_CAAGSM010000004.1"/>
</dbReference>
<reference evidence="3 4" key="1">
    <citation type="submission" date="2014-09" db="EMBL/GenBank/DDBJ databases">
        <title>Draft genome sequence of an obligately methylotrophic methanogen, Methanococcoides methylutens, isolated from marine sediment.</title>
        <authorList>
            <person name="Guan Y."/>
            <person name="Ngugi D.K."/>
            <person name="Blom J."/>
            <person name="Ali S."/>
            <person name="Ferry J.G."/>
            <person name="Stingl U."/>
        </authorList>
    </citation>
    <scope>NUCLEOTIDE SEQUENCE [LARGE SCALE GENOMIC DNA]</scope>
    <source>
        <strain evidence="3 4">DSM 2657</strain>
    </source>
</reference>
<comment type="caution">
    <text evidence="3">The sequence shown here is derived from an EMBL/GenBank/DDBJ whole genome shotgun (WGS) entry which is preliminary data.</text>
</comment>
<feature type="domain" description="Glycosyl transferase family 1" evidence="1">
    <location>
        <begin position="178"/>
        <end position="341"/>
    </location>
</feature>
<dbReference type="Gene3D" id="3.40.50.2000">
    <property type="entry name" value="Glycogen Phosphorylase B"/>
    <property type="match status" value="2"/>
</dbReference>
<evidence type="ECO:0008006" key="5">
    <source>
        <dbReference type="Google" id="ProtNLM"/>
    </source>
</evidence>
<dbReference type="PANTHER" id="PTHR45947">
    <property type="entry name" value="SULFOQUINOVOSYL TRANSFERASE SQD2"/>
    <property type="match status" value="1"/>
</dbReference>
<organism evidence="3 4">
    <name type="scientific">Methanococcoides methylutens</name>
    <dbReference type="NCBI Taxonomy" id="2226"/>
    <lineage>
        <taxon>Archaea</taxon>
        <taxon>Methanobacteriati</taxon>
        <taxon>Methanobacteriota</taxon>
        <taxon>Stenosarchaea group</taxon>
        <taxon>Methanomicrobia</taxon>
        <taxon>Methanosarcinales</taxon>
        <taxon>Methanosarcinaceae</taxon>
        <taxon>Methanococcoides</taxon>
    </lineage>
</organism>
<name>A0A099SZS4_METMT</name>
<dbReference type="PANTHER" id="PTHR45947:SF3">
    <property type="entry name" value="SULFOQUINOVOSYL TRANSFERASE SQD2"/>
    <property type="match status" value="1"/>
</dbReference>
<evidence type="ECO:0000313" key="4">
    <source>
        <dbReference type="Proteomes" id="UP000029859"/>
    </source>
</evidence>
<sequence>MVDKLKVLHIIDHMGLGGAQNIVKGIIEKDGDTEHLLYVLRKSSINIQSNGNIFYRKSNNKYDVFSFFELKKIIRNENVKILHCHLQKSFFMGYLLKKLCFRDILLIFHEHGQIFRNGILYPLFLNLAQKKVDMFIAVSGATNKKLLTDAKICVSKCNTLINFVDTDTFNLQSINSYDKNNERSKLGIDMIDYVIGFAARTIERKGWRELILAINELKNRNLKLIIVGNGPDREKLIHMIQKYDLEERVLYLGFIDNILTFYSCIDCFIIPSHWEPLGITALEAQSCGIPVMASNIDGLNEIVKDMETGIAFEAMNHDEIVEKINLIVENNQLSMKLISNGLENASNHSLSKYLGKLNGIYLNLADTTQFNAVW</sequence>
<dbReference type="InterPro" id="IPR001296">
    <property type="entry name" value="Glyco_trans_1"/>
</dbReference>
<keyword evidence="4" id="KW-1185">Reference proteome</keyword>
<dbReference type="Pfam" id="PF00534">
    <property type="entry name" value="Glycos_transf_1"/>
    <property type="match status" value="1"/>
</dbReference>
<proteinExistence type="predicted"/>
<evidence type="ECO:0000259" key="2">
    <source>
        <dbReference type="Pfam" id="PF13439"/>
    </source>
</evidence>
<dbReference type="InterPro" id="IPR028098">
    <property type="entry name" value="Glyco_trans_4-like_N"/>
</dbReference>
<gene>
    <name evidence="3" type="ORF">LI82_11895</name>
</gene>
<evidence type="ECO:0000313" key="3">
    <source>
        <dbReference type="EMBL" id="KGK98397.1"/>
    </source>
</evidence>
<evidence type="ECO:0000259" key="1">
    <source>
        <dbReference type="Pfam" id="PF00534"/>
    </source>
</evidence>
<feature type="domain" description="Glycosyltransferase subfamily 4-like N-terminal" evidence="2">
    <location>
        <begin position="57"/>
        <end position="167"/>
    </location>
</feature>
<dbReference type="Proteomes" id="UP000029859">
    <property type="component" value="Unassembled WGS sequence"/>
</dbReference>